<organism evidence="12 13">
    <name type="scientific">Odinarchaeota yellowstonii (strain LCB_4)</name>
    <dbReference type="NCBI Taxonomy" id="1841599"/>
    <lineage>
        <taxon>Archaea</taxon>
        <taxon>Promethearchaeati</taxon>
        <taxon>Candidatus Odinarchaeota</taxon>
        <taxon>Candidatus Odinarchaeia</taxon>
        <taxon>Candidatus Odinarchaeales</taxon>
        <taxon>Candidatus Odinarchaeaceae</taxon>
        <taxon>Candidatus Odinarchaeum</taxon>
    </lineage>
</organism>
<name>A0AAF0D1E3_ODILC</name>
<reference evidence="12" key="1">
    <citation type="journal article" date="2017" name="Nature">
        <title>Asgard archaea illuminate the origin of eukaryotic cellular complexity.</title>
        <authorList>
            <person name="Zaremba-Niedzwiedzka K."/>
            <person name="Caceres E.F."/>
            <person name="Saw J.H."/>
            <person name="Backstrom D."/>
            <person name="Juzokaite L."/>
            <person name="Vancaester E."/>
            <person name="Seitz K.W."/>
            <person name="Anantharaman K."/>
            <person name="Starnawski P."/>
            <person name="Kjeldsen K.U."/>
            <person name="Scott M.B."/>
            <person name="Nunoura T."/>
            <person name="Banfield J.F."/>
            <person name="Schramm A."/>
            <person name="Baker B.J."/>
            <person name="Spang A."/>
            <person name="Ettema T.J.G."/>
        </authorList>
    </citation>
    <scope>NUCLEOTIDE SEQUENCE</scope>
    <source>
        <strain evidence="12">LCB_4</strain>
    </source>
</reference>
<dbReference type="AlphaFoldDB" id="A0AAF0D1E3"/>
<comment type="similarity">
    <text evidence="2 9">Belongs to the SecY/SEC61-alpha family.</text>
</comment>
<evidence type="ECO:0000313" key="12">
    <source>
        <dbReference type="EMBL" id="WEU39860.1"/>
    </source>
</evidence>
<feature type="transmembrane region" description="Helical" evidence="10">
    <location>
        <begin position="169"/>
        <end position="190"/>
    </location>
</feature>
<evidence type="ECO:0000256" key="6">
    <source>
        <dbReference type="ARBA" id="ARBA00022989"/>
    </source>
</evidence>
<feature type="transmembrane region" description="Helical" evidence="10">
    <location>
        <begin position="144"/>
        <end position="162"/>
    </location>
</feature>
<dbReference type="InterPro" id="IPR030659">
    <property type="entry name" value="SecY_CS"/>
</dbReference>
<evidence type="ECO:0000256" key="9">
    <source>
        <dbReference type="RuleBase" id="RU004349"/>
    </source>
</evidence>
<evidence type="ECO:0000256" key="4">
    <source>
        <dbReference type="ARBA" id="ARBA00022692"/>
    </source>
</evidence>
<evidence type="ECO:0000256" key="8">
    <source>
        <dbReference type="ARBA" id="ARBA00023136"/>
    </source>
</evidence>
<protein>
    <submittedName>
        <fullName evidence="12">Preprotein translocase subunit SecY</fullName>
    </submittedName>
</protein>
<keyword evidence="3" id="KW-0813">Transport</keyword>
<dbReference type="InterPro" id="IPR023201">
    <property type="entry name" value="SecY_dom_sf"/>
</dbReference>
<feature type="transmembrane region" description="Helical" evidence="10">
    <location>
        <begin position="443"/>
        <end position="464"/>
    </location>
</feature>
<dbReference type="PANTHER" id="PTHR10906">
    <property type="entry name" value="SECY/SEC61-ALPHA FAMILY MEMBER"/>
    <property type="match status" value="1"/>
</dbReference>
<dbReference type="GO" id="GO:0016020">
    <property type="term" value="C:membrane"/>
    <property type="evidence" value="ECO:0007669"/>
    <property type="project" value="InterPro"/>
</dbReference>
<feature type="domain" description="Translocon Sec61/SecY plug" evidence="11">
    <location>
        <begin position="39"/>
        <end position="73"/>
    </location>
</feature>
<dbReference type="PIRSF" id="PIRSF004557">
    <property type="entry name" value="SecY"/>
    <property type="match status" value="1"/>
</dbReference>
<dbReference type="SUPFAM" id="SSF103491">
    <property type="entry name" value="Preprotein translocase SecY subunit"/>
    <property type="match status" value="1"/>
</dbReference>
<feature type="transmembrane region" description="Helical" evidence="10">
    <location>
        <begin position="243"/>
        <end position="262"/>
    </location>
</feature>
<dbReference type="GO" id="GO:0015031">
    <property type="term" value="P:protein transport"/>
    <property type="evidence" value="ECO:0007669"/>
    <property type="project" value="UniProtKB-KW"/>
</dbReference>
<gene>
    <name evidence="12" type="primary">secY</name>
    <name evidence="12" type="ORF">OdinLCB4_005155</name>
</gene>
<dbReference type="Proteomes" id="UP000186851">
    <property type="component" value="Chromosome"/>
</dbReference>
<feature type="transmembrane region" description="Helical" evidence="10">
    <location>
        <begin position="283"/>
        <end position="304"/>
    </location>
</feature>
<feature type="transmembrane region" description="Helical" evidence="10">
    <location>
        <begin position="418"/>
        <end position="437"/>
    </location>
</feature>
<feature type="transmembrane region" description="Helical" evidence="10">
    <location>
        <begin position="365"/>
        <end position="384"/>
    </location>
</feature>
<dbReference type="Gene3D" id="1.10.3370.10">
    <property type="entry name" value="SecY subunit domain"/>
    <property type="match status" value="1"/>
</dbReference>
<dbReference type="KEGG" id="oyw:OdinLCB4_005155"/>
<dbReference type="NCBIfam" id="NF006341">
    <property type="entry name" value="PRK08568.1-5"/>
    <property type="match status" value="1"/>
</dbReference>
<evidence type="ECO:0000256" key="1">
    <source>
        <dbReference type="ARBA" id="ARBA00004127"/>
    </source>
</evidence>
<dbReference type="NCBIfam" id="TIGR00967">
    <property type="entry name" value="3a0501s007"/>
    <property type="match status" value="1"/>
</dbReference>
<dbReference type="EMBL" id="CP091871">
    <property type="protein sequence ID" value="WEU39860.1"/>
    <property type="molecule type" value="Genomic_DNA"/>
</dbReference>
<evidence type="ECO:0000256" key="5">
    <source>
        <dbReference type="ARBA" id="ARBA00022927"/>
    </source>
</evidence>
<accession>A0AAF0D1E3</accession>
<dbReference type="PROSITE" id="PS00756">
    <property type="entry name" value="SECY_2"/>
    <property type="match status" value="1"/>
</dbReference>
<dbReference type="GO" id="GO:0012505">
    <property type="term" value="C:endomembrane system"/>
    <property type="evidence" value="ECO:0007669"/>
    <property type="project" value="UniProtKB-SubCell"/>
</dbReference>
<dbReference type="InterPro" id="IPR019561">
    <property type="entry name" value="Translocon_Sec61/SecY_plug_dom"/>
</dbReference>
<comment type="subcellular location">
    <subcellularLocation>
        <location evidence="1">Endomembrane system</location>
        <topology evidence="1">Multi-pass membrane protein</topology>
    </subcellularLocation>
</comment>
<dbReference type="Pfam" id="PF00344">
    <property type="entry name" value="SecY"/>
    <property type="match status" value="1"/>
</dbReference>
<dbReference type="InterPro" id="IPR002208">
    <property type="entry name" value="SecY/SEC61-alpha"/>
</dbReference>
<keyword evidence="7" id="KW-0811">Translocation</keyword>
<reference evidence="12" key="2">
    <citation type="journal article" date="2022" name="Nat. Microbiol.">
        <title>A closed Candidatus Odinarchaeum chromosome exposes Asgard archaeal viruses.</title>
        <authorList>
            <person name="Tamarit D."/>
            <person name="Caceres E.F."/>
            <person name="Krupovic M."/>
            <person name="Nijland R."/>
            <person name="Eme L."/>
            <person name="Robinson N.P."/>
            <person name="Ettema T.J.G."/>
        </authorList>
    </citation>
    <scope>NUCLEOTIDE SEQUENCE</scope>
    <source>
        <strain evidence="12">LCB_4</strain>
    </source>
</reference>
<evidence type="ECO:0000256" key="2">
    <source>
        <dbReference type="ARBA" id="ARBA00005751"/>
    </source>
</evidence>
<feature type="transmembrane region" description="Helical" evidence="10">
    <location>
        <begin position="119"/>
        <end position="138"/>
    </location>
</feature>
<keyword evidence="8 10" id="KW-0472">Membrane</keyword>
<evidence type="ECO:0000313" key="13">
    <source>
        <dbReference type="Proteomes" id="UP000186851"/>
    </source>
</evidence>
<feature type="transmembrane region" description="Helical" evidence="10">
    <location>
        <begin position="31"/>
        <end position="52"/>
    </location>
</feature>
<evidence type="ECO:0000259" key="11">
    <source>
        <dbReference type="Pfam" id="PF10559"/>
    </source>
</evidence>
<evidence type="ECO:0000256" key="10">
    <source>
        <dbReference type="SAM" id="Phobius"/>
    </source>
</evidence>
<proteinExistence type="inferred from homology"/>
<keyword evidence="4 10" id="KW-0812">Transmembrane</keyword>
<evidence type="ECO:0000256" key="7">
    <source>
        <dbReference type="ARBA" id="ARBA00023010"/>
    </source>
</evidence>
<dbReference type="PRINTS" id="PR00303">
    <property type="entry name" value="SECYTRNLCASE"/>
</dbReference>
<keyword evidence="6 10" id="KW-1133">Transmembrane helix</keyword>
<keyword evidence="5" id="KW-0653">Protein transport</keyword>
<evidence type="ECO:0000256" key="3">
    <source>
        <dbReference type="ARBA" id="ARBA00022448"/>
    </source>
</evidence>
<dbReference type="Pfam" id="PF10559">
    <property type="entry name" value="Plug_translocon"/>
    <property type="match status" value="1"/>
</dbReference>
<sequence length="483" mass="53171">MVRFLEVFKPLMRIVPEVKVPERKVSFKMKILYTVLILIIYLIMSNIPLWGIPVGVGSDYFYYWRILFASNRGTLTELGIGPIVTAGLILQVLAGSKIIKVDFSDPYDRSMFTGTQKVLAILMTAIQAIAYISFGAYGALTFEVGVFVFLQLFFSGIIIILMDEMIQKGWGIGSGVSLFIAANVTGSIFWNMFSPAPASDGYFRGGILAFFQGVIAAATGGTINGNPPDLIYLSFTRYPDPSLVGFLATIAVVVIVVYFESVRVEIPLKMAKYRGYTGRYPIRFLYVSNIPVILAQAIYANILLVSQGVWNTFNKLNDNVFLNFIAMFKTGSSGQLEPIGGLVYFLTPPRGIVGEGSIAADPLRAVIYLLIFTILCAALAKIWVEVSGISSRDIAQQLLTSPMQIPGFRQSLTVYETILNRYIPTVTILGGLFVGLLTVFADFLGAFGTGMGVLLLVGIVFQYLRTIAEEQQGELAAFMMRRR</sequence>